<dbReference type="Gene3D" id="3.30.420.10">
    <property type="entry name" value="Ribonuclease H-like superfamily/Ribonuclease H"/>
    <property type="match status" value="1"/>
</dbReference>
<reference evidence="1" key="1">
    <citation type="journal article" date="2019" name="bioRxiv">
        <title>The Genome of the Zebra Mussel, Dreissena polymorpha: A Resource for Invasive Species Research.</title>
        <authorList>
            <person name="McCartney M.A."/>
            <person name="Auch B."/>
            <person name="Kono T."/>
            <person name="Mallez S."/>
            <person name="Zhang Y."/>
            <person name="Obille A."/>
            <person name="Becker A."/>
            <person name="Abrahante J.E."/>
            <person name="Garbe J."/>
            <person name="Badalamenti J.P."/>
            <person name="Herman A."/>
            <person name="Mangelson H."/>
            <person name="Liachko I."/>
            <person name="Sullivan S."/>
            <person name="Sone E.D."/>
            <person name="Koren S."/>
            <person name="Silverstein K.A.T."/>
            <person name="Beckman K.B."/>
            <person name="Gohl D.M."/>
        </authorList>
    </citation>
    <scope>NUCLEOTIDE SEQUENCE</scope>
    <source>
        <strain evidence="1">Duluth1</strain>
        <tissue evidence="1">Whole animal</tissue>
    </source>
</reference>
<gene>
    <name evidence="1" type="ORF">DPMN_078145</name>
</gene>
<dbReference type="EMBL" id="JAIWYP010000015">
    <property type="protein sequence ID" value="KAH3703116.1"/>
    <property type="molecule type" value="Genomic_DNA"/>
</dbReference>
<comment type="caution">
    <text evidence="1">The sequence shown here is derived from an EMBL/GenBank/DDBJ whole genome shotgun (WGS) entry which is preliminary data.</text>
</comment>
<name>A0A9D3YN98_DREPO</name>
<reference evidence="1" key="2">
    <citation type="submission" date="2020-11" db="EMBL/GenBank/DDBJ databases">
        <authorList>
            <person name="McCartney M.A."/>
            <person name="Auch B."/>
            <person name="Kono T."/>
            <person name="Mallez S."/>
            <person name="Becker A."/>
            <person name="Gohl D.M."/>
            <person name="Silverstein K.A.T."/>
            <person name="Koren S."/>
            <person name="Bechman K.B."/>
            <person name="Herman A."/>
            <person name="Abrahante J.E."/>
            <person name="Garbe J."/>
        </authorList>
    </citation>
    <scope>NUCLEOTIDE SEQUENCE</scope>
    <source>
        <strain evidence="1">Duluth1</strain>
        <tissue evidence="1">Whole animal</tissue>
    </source>
</reference>
<evidence type="ECO:0000313" key="2">
    <source>
        <dbReference type="Proteomes" id="UP000828390"/>
    </source>
</evidence>
<accession>A0A9D3YN98</accession>
<keyword evidence="2" id="KW-1185">Reference proteome</keyword>
<proteinExistence type="predicted"/>
<protein>
    <submittedName>
        <fullName evidence="1">Uncharacterized protein</fullName>
    </submittedName>
</protein>
<dbReference type="AlphaFoldDB" id="A0A9D3YN98"/>
<organism evidence="1 2">
    <name type="scientific">Dreissena polymorpha</name>
    <name type="common">Zebra mussel</name>
    <name type="synonym">Mytilus polymorpha</name>
    <dbReference type="NCBI Taxonomy" id="45954"/>
    <lineage>
        <taxon>Eukaryota</taxon>
        <taxon>Metazoa</taxon>
        <taxon>Spiralia</taxon>
        <taxon>Lophotrochozoa</taxon>
        <taxon>Mollusca</taxon>
        <taxon>Bivalvia</taxon>
        <taxon>Autobranchia</taxon>
        <taxon>Heteroconchia</taxon>
        <taxon>Euheterodonta</taxon>
        <taxon>Imparidentia</taxon>
        <taxon>Neoheterodontei</taxon>
        <taxon>Myida</taxon>
        <taxon>Dreissenoidea</taxon>
        <taxon>Dreissenidae</taxon>
        <taxon>Dreissena</taxon>
    </lineage>
</organism>
<dbReference type="InterPro" id="IPR036397">
    <property type="entry name" value="RNaseH_sf"/>
</dbReference>
<evidence type="ECO:0000313" key="1">
    <source>
        <dbReference type="EMBL" id="KAH3703116.1"/>
    </source>
</evidence>
<sequence length="215" mass="24672">MDFRVFPEVKSQMRGIRFASKQELTVAAKRIVSSFDADWYRDTFDKWISRHTKCIRVGGDYVEKIFDLFIFMFEALHWIMAEETQIPDVPVPLLDDLMIHPDYLGAEDPRTRLRRQLLVSHEKVNQTAAATIGHRENALWAAVRKLRFTDSNFGHILSAFDKKSNGTACDAASTSSAISSMNIENAKNTDRLSSPEVEDRVRMESMMYGTIMLKM</sequence>
<dbReference type="Proteomes" id="UP000828390">
    <property type="component" value="Unassembled WGS sequence"/>
</dbReference>
<dbReference type="GO" id="GO:0003676">
    <property type="term" value="F:nucleic acid binding"/>
    <property type="evidence" value="ECO:0007669"/>
    <property type="project" value="InterPro"/>
</dbReference>